<dbReference type="Pfam" id="PF00497">
    <property type="entry name" value="SBP_bac_3"/>
    <property type="match status" value="1"/>
</dbReference>
<sequence>MDMAKKFMALVASVMVSLMLISGAIASDKVVVNGIDFGFPPFGFVDKDGKPAGFDVEAMNWIAKEMGFTVKHQPTDWDGIIPALNAGKIDCIASGMSATAERAKIVNFAIPYYSVTQVMVVRGDEKMDLAAFMKSGRKIGVQRGTNTFKLLTELKAAGANIEIVQYDSTDLAMQDLPIGRIDASGMDSSIAYEVMKGQSYKLGGTFDAAPENYAYAVRKADTELLETLNMGLKKLMADPYWEELKNKWEIH</sequence>
<dbReference type="PANTHER" id="PTHR35936:SF17">
    <property type="entry name" value="ARGININE-BINDING EXTRACELLULAR PROTEIN ARTP"/>
    <property type="match status" value="1"/>
</dbReference>
<dbReference type="Proteomes" id="UP000269883">
    <property type="component" value="Chromosome"/>
</dbReference>
<feature type="domain" description="Solute-binding protein family 3/N-terminal" evidence="3">
    <location>
        <begin position="30"/>
        <end position="251"/>
    </location>
</feature>
<evidence type="ECO:0000313" key="4">
    <source>
        <dbReference type="EMBL" id="BBD09593.1"/>
    </source>
</evidence>
<dbReference type="CDD" id="cd13530">
    <property type="entry name" value="PBP2_peptides_like"/>
    <property type="match status" value="1"/>
</dbReference>
<protein>
    <submittedName>
        <fullName evidence="4">Amino acid ABC transporter substrate-binding protein</fullName>
    </submittedName>
</protein>
<keyword evidence="1 2" id="KW-0732">Signal</keyword>
<feature type="signal peptide" evidence="2">
    <location>
        <begin position="1"/>
        <end position="26"/>
    </location>
</feature>
<accession>A0A2Z6B2B3</accession>
<proteinExistence type="predicted"/>
<evidence type="ECO:0000256" key="1">
    <source>
        <dbReference type="ARBA" id="ARBA00022729"/>
    </source>
</evidence>
<dbReference type="Gene3D" id="3.40.190.10">
    <property type="entry name" value="Periplasmic binding protein-like II"/>
    <property type="match status" value="2"/>
</dbReference>
<dbReference type="EMBL" id="AP017378">
    <property type="protein sequence ID" value="BBD09593.1"/>
    <property type="molecule type" value="Genomic_DNA"/>
</dbReference>
<dbReference type="KEGG" id="dfl:DFE_2867"/>
<feature type="chain" id="PRO_5016450718" evidence="2">
    <location>
        <begin position="27"/>
        <end position="251"/>
    </location>
</feature>
<dbReference type="SMART" id="SM00062">
    <property type="entry name" value="PBPb"/>
    <property type="match status" value="1"/>
</dbReference>
<dbReference type="SUPFAM" id="SSF53850">
    <property type="entry name" value="Periplasmic binding protein-like II"/>
    <property type="match status" value="1"/>
</dbReference>
<name>A0A2Z6B2B3_9BACT</name>
<keyword evidence="5" id="KW-1185">Reference proteome</keyword>
<reference evidence="4 5" key="1">
    <citation type="journal article" date="2018" name="Sci. Adv.">
        <title>Multi-heme cytochromes provide a pathway for survival in energy-limited environments.</title>
        <authorList>
            <person name="Deng X."/>
            <person name="Dohmae N."/>
            <person name="Nealson K.H."/>
            <person name="Hashimoto K."/>
            <person name="Okamoto A."/>
        </authorList>
    </citation>
    <scope>NUCLEOTIDE SEQUENCE [LARGE SCALE GENOMIC DNA]</scope>
    <source>
        <strain evidence="4 5">IS5</strain>
    </source>
</reference>
<dbReference type="PANTHER" id="PTHR35936">
    <property type="entry name" value="MEMBRANE-BOUND LYTIC MUREIN TRANSGLYCOSYLASE F"/>
    <property type="match status" value="1"/>
</dbReference>
<evidence type="ECO:0000259" key="3">
    <source>
        <dbReference type="SMART" id="SM00062"/>
    </source>
</evidence>
<organism evidence="4 5">
    <name type="scientific">Desulfovibrio ferrophilus</name>
    <dbReference type="NCBI Taxonomy" id="241368"/>
    <lineage>
        <taxon>Bacteria</taxon>
        <taxon>Pseudomonadati</taxon>
        <taxon>Thermodesulfobacteriota</taxon>
        <taxon>Desulfovibrionia</taxon>
        <taxon>Desulfovibrionales</taxon>
        <taxon>Desulfovibrionaceae</taxon>
        <taxon>Desulfovibrio</taxon>
    </lineage>
</organism>
<evidence type="ECO:0000256" key="2">
    <source>
        <dbReference type="SAM" id="SignalP"/>
    </source>
</evidence>
<dbReference type="InterPro" id="IPR001638">
    <property type="entry name" value="Solute-binding_3/MltF_N"/>
</dbReference>
<dbReference type="AlphaFoldDB" id="A0A2Z6B2B3"/>
<evidence type="ECO:0000313" key="5">
    <source>
        <dbReference type="Proteomes" id="UP000269883"/>
    </source>
</evidence>
<gene>
    <name evidence="4" type="ORF">DFE_2867</name>
</gene>